<evidence type="ECO:0000313" key="7">
    <source>
        <dbReference type="Proteomes" id="UP001214553"/>
    </source>
</evidence>
<dbReference type="InterPro" id="IPR001647">
    <property type="entry name" value="HTH_TetR"/>
</dbReference>
<keyword evidence="1" id="KW-0805">Transcription regulation</keyword>
<dbReference type="Pfam" id="PF00440">
    <property type="entry name" value="TetR_N"/>
    <property type="match status" value="1"/>
</dbReference>
<dbReference type="PANTHER" id="PTHR30055">
    <property type="entry name" value="HTH-TYPE TRANSCRIPTIONAL REGULATOR RUTR"/>
    <property type="match status" value="1"/>
</dbReference>
<dbReference type="InterPro" id="IPR050109">
    <property type="entry name" value="HTH-type_TetR-like_transc_reg"/>
</dbReference>
<dbReference type="InterPro" id="IPR025996">
    <property type="entry name" value="MT1864/Rv1816-like_C"/>
</dbReference>
<gene>
    <name evidence="6" type="ORF">PU630_03170</name>
</gene>
<proteinExistence type="predicted"/>
<name>A0ABY8C419_9MICO</name>
<dbReference type="SUPFAM" id="SSF48498">
    <property type="entry name" value="Tetracyclin repressor-like, C-terminal domain"/>
    <property type="match status" value="1"/>
</dbReference>
<dbReference type="PROSITE" id="PS50977">
    <property type="entry name" value="HTH_TETR_2"/>
    <property type="match status" value="1"/>
</dbReference>
<organism evidence="6 7">
    <name type="scientific">Microbacterium horticulturae</name>
    <dbReference type="NCBI Taxonomy" id="3028316"/>
    <lineage>
        <taxon>Bacteria</taxon>
        <taxon>Bacillati</taxon>
        <taxon>Actinomycetota</taxon>
        <taxon>Actinomycetes</taxon>
        <taxon>Micrococcales</taxon>
        <taxon>Microbacteriaceae</taxon>
        <taxon>Microbacterium</taxon>
    </lineage>
</organism>
<dbReference type="InterPro" id="IPR036271">
    <property type="entry name" value="Tet_transcr_reg_TetR-rel_C_sf"/>
</dbReference>
<keyword evidence="7" id="KW-1185">Reference proteome</keyword>
<evidence type="ECO:0000313" key="6">
    <source>
        <dbReference type="EMBL" id="WEG09583.1"/>
    </source>
</evidence>
<feature type="domain" description="HTH tetR-type" evidence="5">
    <location>
        <begin position="12"/>
        <end position="72"/>
    </location>
</feature>
<feature type="DNA-binding region" description="H-T-H motif" evidence="4">
    <location>
        <begin position="35"/>
        <end position="54"/>
    </location>
</feature>
<reference evidence="6 7" key="1">
    <citation type="submission" date="2023-03" db="EMBL/GenBank/DDBJ databases">
        <title>Genome sequence of Microbacterium sp. KACC 23027.</title>
        <authorList>
            <person name="Kim S."/>
            <person name="Heo J."/>
            <person name="Kwon S.-W."/>
        </authorList>
    </citation>
    <scope>NUCLEOTIDE SEQUENCE [LARGE SCALE GENOMIC DNA]</scope>
    <source>
        <strain evidence="6 7">KACC 23027</strain>
    </source>
</reference>
<evidence type="ECO:0000256" key="4">
    <source>
        <dbReference type="PROSITE-ProRule" id="PRU00335"/>
    </source>
</evidence>
<dbReference type="Gene3D" id="1.10.357.10">
    <property type="entry name" value="Tetracycline Repressor, domain 2"/>
    <property type="match status" value="1"/>
</dbReference>
<dbReference type="InterPro" id="IPR009057">
    <property type="entry name" value="Homeodomain-like_sf"/>
</dbReference>
<dbReference type="RefSeq" id="WP_275278907.1">
    <property type="nucleotide sequence ID" value="NZ_CP119108.1"/>
</dbReference>
<dbReference type="EMBL" id="CP119108">
    <property type="protein sequence ID" value="WEG09583.1"/>
    <property type="molecule type" value="Genomic_DNA"/>
</dbReference>
<dbReference type="SUPFAM" id="SSF46689">
    <property type="entry name" value="Homeodomain-like"/>
    <property type="match status" value="1"/>
</dbReference>
<dbReference type="PANTHER" id="PTHR30055:SF220">
    <property type="entry name" value="TETR-FAMILY REGULATORY PROTEIN"/>
    <property type="match status" value="1"/>
</dbReference>
<dbReference type="Pfam" id="PF13305">
    <property type="entry name" value="TetR_C_33"/>
    <property type="match status" value="1"/>
</dbReference>
<dbReference type="Proteomes" id="UP001214553">
    <property type="component" value="Chromosome"/>
</dbReference>
<keyword evidence="2 4" id="KW-0238">DNA-binding</keyword>
<sequence length="201" mass="21340">MPTPTREHYHHGNLREALVTAGLALARTGGPSALTLRTATRDVGVSASAAYRHFADRDALVDVVATRIRDAMAARMQSFEPDAATGRDRLRAVGLGYIAFAREEPGWFETAFGTISATPGATGAPSPLLALSAALDALVRDGDLSPEQRPGAEWPCWSAVHGFARLWLRGPLRHLPDDVAQAAAERTVDTVIAGLLVARPA</sequence>
<evidence type="ECO:0000256" key="1">
    <source>
        <dbReference type="ARBA" id="ARBA00023015"/>
    </source>
</evidence>
<evidence type="ECO:0000256" key="2">
    <source>
        <dbReference type="ARBA" id="ARBA00023125"/>
    </source>
</evidence>
<evidence type="ECO:0000259" key="5">
    <source>
        <dbReference type="PROSITE" id="PS50977"/>
    </source>
</evidence>
<keyword evidence="3" id="KW-0804">Transcription</keyword>
<protein>
    <submittedName>
        <fullName evidence="6">TetR/AcrR family transcriptional regulator</fullName>
    </submittedName>
</protein>
<evidence type="ECO:0000256" key="3">
    <source>
        <dbReference type="ARBA" id="ARBA00023163"/>
    </source>
</evidence>
<accession>A0ABY8C419</accession>